<dbReference type="Proteomes" id="UP000011083">
    <property type="component" value="Unassembled WGS sequence"/>
</dbReference>
<keyword evidence="2" id="KW-1185">Reference proteome</keyword>
<accession>L8HB28</accession>
<dbReference type="EMBL" id="KB007885">
    <property type="protein sequence ID" value="ELR22462.1"/>
    <property type="molecule type" value="Genomic_DNA"/>
</dbReference>
<feature type="non-terminal residue" evidence="1">
    <location>
        <position position="63"/>
    </location>
</feature>
<evidence type="ECO:0000313" key="1">
    <source>
        <dbReference type="EMBL" id="ELR22462.1"/>
    </source>
</evidence>
<name>L8HB28_ACACF</name>
<dbReference type="GeneID" id="14923400"/>
<organism evidence="1 2">
    <name type="scientific">Acanthamoeba castellanii (strain ATCC 30010 / Neff)</name>
    <dbReference type="NCBI Taxonomy" id="1257118"/>
    <lineage>
        <taxon>Eukaryota</taxon>
        <taxon>Amoebozoa</taxon>
        <taxon>Discosea</taxon>
        <taxon>Longamoebia</taxon>
        <taxon>Centramoebida</taxon>
        <taxon>Acanthamoebidae</taxon>
        <taxon>Acanthamoeba</taxon>
    </lineage>
</organism>
<dbReference type="AlphaFoldDB" id="L8HB28"/>
<dbReference type="KEGG" id="acan:ACA1_256130"/>
<gene>
    <name evidence="1" type="ORF">ACA1_256130</name>
</gene>
<protein>
    <submittedName>
        <fullName evidence="1">Uncharacterized protein</fullName>
    </submittedName>
</protein>
<proteinExistence type="predicted"/>
<dbReference type="RefSeq" id="XP_004367718.1">
    <property type="nucleotide sequence ID" value="XM_004367661.1"/>
</dbReference>
<reference evidence="1 2" key="1">
    <citation type="journal article" date="2013" name="Genome Biol.">
        <title>Genome of Acanthamoeba castellanii highlights extensive lateral gene transfer and early evolution of tyrosine kinase signaling.</title>
        <authorList>
            <person name="Clarke M."/>
            <person name="Lohan A.J."/>
            <person name="Liu B."/>
            <person name="Lagkouvardos I."/>
            <person name="Roy S."/>
            <person name="Zafar N."/>
            <person name="Bertelli C."/>
            <person name="Schilde C."/>
            <person name="Kianianmomeni A."/>
            <person name="Burglin T.R."/>
            <person name="Frech C."/>
            <person name="Turcotte B."/>
            <person name="Kopec K.O."/>
            <person name="Synnott J.M."/>
            <person name="Choo C."/>
            <person name="Paponov I."/>
            <person name="Finkler A."/>
            <person name="Soon Heng Tan C."/>
            <person name="Hutchins A.P."/>
            <person name="Weinmeier T."/>
            <person name="Rattei T."/>
            <person name="Chu J.S."/>
            <person name="Gimenez G."/>
            <person name="Irimia M."/>
            <person name="Rigden D.J."/>
            <person name="Fitzpatrick D.A."/>
            <person name="Lorenzo-Morales J."/>
            <person name="Bateman A."/>
            <person name="Chiu C.H."/>
            <person name="Tang P."/>
            <person name="Hegemann P."/>
            <person name="Fromm H."/>
            <person name="Raoult D."/>
            <person name="Greub G."/>
            <person name="Miranda-Saavedra D."/>
            <person name="Chen N."/>
            <person name="Nash P."/>
            <person name="Ginger M.L."/>
            <person name="Horn M."/>
            <person name="Schaap P."/>
            <person name="Caler L."/>
            <person name="Loftus B."/>
        </authorList>
    </citation>
    <scope>NUCLEOTIDE SEQUENCE [LARGE SCALE GENOMIC DNA]</scope>
    <source>
        <strain evidence="1 2">Neff</strain>
    </source>
</reference>
<evidence type="ECO:0000313" key="2">
    <source>
        <dbReference type="Proteomes" id="UP000011083"/>
    </source>
</evidence>
<sequence length="63" mass="6700">MAPCSWPCPTSPRPTRSCRSAVGDVFNFSAGNGFVYNIRSINVFPLSAGRKRAAGETVHVNGS</sequence>
<dbReference type="VEuPathDB" id="AmoebaDB:ACA1_256130"/>